<proteinExistence type="predicted"/>
<keyword evidence="2" id="KW-1185">Reference proteome</keyword>
<name>H2CJB1_9LEPT</name>
<dbReference type="STRING" id="183.GCA_002009735_03899"/>
<dbReference type="EMBL" id="JH597773">
    <property type="protein sequence ID" value="EHQ06051.1"/>
    <property type="molecule type" value="Genomic_DNA"/>
</dbReference>
<protein>
    <submittedName>
        <fullName evidence="1">Uncharacterized protein</fullName>
    </submittedName>
</protein>
<dbReference type="Proteomes" id="UP000005737">
    <property type="component" value="Unassembled WGS sequence"/>
</dbReference>
<evidence type="ECO:0000313" key="2">
    <source>
        <dbReference type="Proteomes" id="UP000005737"/>
    </source>
</evidence>
<organism evidence="1 2">
    <name type="scientific">Leptonema illini DSM 21528</name>
    <dbReference type="NCBI Taxonomy" id="929563"/>
    <lineage>
        <taxon>Bacteria</taxon>
        <taxon>Pseudomonadati</taxon>
        <taxon>Spirochaetota</taxon>
        <taxon>Spirochaetia</taxon>
        <taxon>Leptospirales</taxon>
        <taxon>Leptospiraceae</taxon>
        <taxon>Leptonema</taxon>
    </lineage>
</organism>
<sequence>MVQKLIWSETALTQKISTYAYWTERNGSKKYAQQIEILFFWDVRRDPDDIHIP</sequence>
<evidence type="ECO:0000313" key="1">
    <source>
        <dbReference type="EMBL" id="EHQ06051.1"/>
    </source>
</evidence>
<dbReference type="AlphaFoldDB" id="H2CJB1"/>
<dbReference type="HOGENOM" id="CLU_3063043_0_0_12"/>
<accession>H2CJB1</accession>
<gene>
    <name evidence="1" type="ORF">Lepil_1361</name>
</gene>
<reference evidence="1 2" key="1">
    <citation type="submission" date="2011-10" db="EMBL/GenBank/DDBJ databases">
        <title>The Improved High-Quality Draft genome of Leptonema illini DSM 21528.</title>
        <authorList>
            <consortium name="US DOE Joint Genome Institute (JGI-PGF)"/>
            <person name="Lucas S."/>
            <person name="Copeland A."/>
            <person name="Lapidus A."/>
            <person name="Glavina del Rio T."/>
            <person name="Dalin E."/>
            <person name="Tice H."/>
            <person name="Bruce D."/>
            <person name="Goodwin L."/>
            <person name="Pitluck S."/>
            <person name="Peters L."/>
            <person name="Mikhailova N."/>
            <person name="Held B."/>
            <person name="Kyrpides N."/>
            <person name="Mavromatis K."/>
            <person name="Ivanova N."/>
            <person name="Markowitz V."/>
            <person name="Cheng J.-F."/>
            <person name="Hugenholtz P."/>
            <person name="Woyke T."/>
            <person name="Wu D."/>
            <person name="Gronow S."/>
            <person name="Wellnitz S."/>
            <person name="Brambilla E.-M."/>
            <person name="Klenk H.-P."/>
            <person name="Eisen J.A."/>
        </authorList>
    </citation>
    <scope>NUCLEOTIDE SEQUENCE [LARGE SCALE GENOMIC DNA]</scope>
    <source>
        <strain evidence="1 2">DSM 21528</strain>
    </source>
</reference>